<name>A0A1S1N997_9GAMM</name>
<organism evidence="1 2">
    <name type="scientific">Pseudoalteromonas byunsanensis</name>
    <dbReference type="NCBI Taxonomy" id="327939"/>
    <lineage>
        <taxon>Bacteria</taxon>
        <taxon>Pseudomonadati</taxon>
        <taxon>Pseudomonadota</taxon>
        <taxon>Gammaproteobacteria</taxon>
        <taxon>Alteromonadales</taxon>
        <taxon>Pseudoalteromonadaceae</taxon>
        <taxon>Pseudoalteromonas</taxon>
    </lineage>
</organism>
<dbReference type="STRING" id="327939.BIW53_06750"/>
<evidence type="ECO:0000313" key="2">
    <source>
        <dbReference type="Proteomes" id="UP000180253"/>
    </source>
</evidence>
<dbReference type="Proteomes" id="UP000180253">
    <property type="component" value="Unassembled WGS sequence"/>
</dbReference>
<dbReference type="RefSeq" id="WP_070991105.1">
    <property type="nucleotide sequence ID" value="NZ_CBCSHD010000003.1"/>
</dbReference>
<proteinExistence type="predicted"/>
<keyword evidence="2" id="KW-1185">Reference proteome</keyword>
<reference evidence="1 2" key="1">
    <citation type="submission" date="2016-10" db="EMBL/GenBank/DDBJ databases">
        <title>Pseudoalteromonas amylolytica sp. nov., isolated from the surface seawater.</title>
        <authorList>
            <person name="Wu Y.-H."/>
            <person name="Cheng H."/>
            <person name="Jin X.-B."/>
            <person name="Wang C.-S."/>
            <person name="Xu X.-W."/>
        </authorList>
    </citation>
    <scope>NUCLEOTIDE SEQUENCE [LARGE SCALE GENOMIC DNA]</scope>
    <source>
        <strain evidence="1 2">JCM 12483</strain>
    </source>
</reference>
<accession>A0A1S1N997</accession>
<comment type="caution">
    <text evidence="1">The sequence shown here is derived from an EMBL/GenBank/DDBJ whole genome shotgun (WGS) entry which is preliminary data.</text>
</comment>
<protein>
    <recommendedName>
        <fullName evidence="3">SnoaL-like domain-containing protein</fullName>
    </recommendedName>
</protein>
<gene>
    <name evidence="1" type="ORF">BIW53_06750</name>
</gene>
<evidence type="ECO:0008006" key="3">
    <source>
        <dbReference type="Google" id="ProtNLM"/>
    </source>
</evidence>
<sequence>MIITLNFSTLGIINARHHDIKIVTMIAGHDAVSVERQQIHEGKTENHLTVLEFKGQKVSKIIEYWK</sequence>
<dbReference type="EMBL" id="MNAN01000027">
    <property type="protein sequence ID" value="OHU96238.1"/>
    <property type="molecule type" value="Genomic_DNA"/>
</dbReference>
<evidence type="ECO:0000313" key="1">
    <source>
        <dbReference type="EMBL" id="OHU96238.1"/>
    </source>
</evidence>
<dbReference type="AlphaFoldDB" id="A0A1S1N997"/>
<dbReference type="OrthoDB" id="980604at2"/>